<accession>A0A5M6D0L0</accession>
<sequence>MVLEDFLRLTQAERAEHVWHFGSFLNICEDIGNLYDMDGFYAEVVYNHNLNEIQEVRAFQSIEELDPYLNQIKLGQL</sequence>
<evidence type="ECO:0000313" key="1">
    <source>
        <dbReference type="EMBL" id="KAA5539129.1"/>
    </source>
</evidence>
<keyword evidence="2" id="KW-1185">Reference proteome</keyword>
<reference evidence="1 2" key="1">
    <citation type="submission" date="2019-09" db="EMBL/GenBank/DDBJ databases">
        <title>Genome sequence and assembly of Adhaeribacter sp.</title>
        <authorList>
            <person name="Chhetri G."/>
        </authorList>
    </citation>
    <scope>NUCLEOTIDE SEQUENCE [LARGE SCALE GENOMIC DNA]</scope>
    <source>
        <strain evidence="1 2">DK36</strain>
    </source>
</reference>
<protein>
    <submittedName>
        <fullName evidence="1">Uncharacterized protein</fullName>
    </submittedName>
</protein>
<dbReference type="RefSeq" id="WP_150093246.1">
    <property type="nucleotide sequence ID" value="NZ_VWSF01000035.1"/>
</dbReference>
<organism evidence="1 2">
    <name type="scientific">Adhaeribacter rhizoryzae</name>
    <dbReference type="NCBI Taxonomy" id="2607907"/>
    <lineage>
        <taxon>Bacteria</taxon>
        <taxon>Pseudomonadati</taxon>
        <taxon>Bacteroidota</taxon>
        <taxon>Cytophagia</taxon>
        <taxon>Cytophagales</taxon>
        <taxon>Hymenobacteraceae</taxon>
        <taxon>Adhaeribacter</taxon>
    </lineage>
</organism>
<comment type="caution">
    <text evidence="1">The sequence shown here is derived from an EMBL/GenBank/DDBJ whole genome shotgun (WGS) entry which is preliminary data.</text>
</comment>
<dbReference type="EMBL" id="VWSF01000035">
    <property type="protein sequence ID" value="KAA5539129.1"/>
    <property type="molecule type" value="Genomic_DNA"/>
</dbReference>
<proteinExistence type="predicted"/>
<dbReference type="Proteomes" id="UP000323426">
    <property type="component" value="Unassembled WGS sequence"/>
</dbReference>
<dbReference type="AlphaFoldDB" id="A0A5M6D0L0"/>
<name>A0A5M6D0L0_9BACT</name>
<gene>
    <name evidence="1" type="ORF">F0145_25000</name>
</gene>
<evidence type="ECO:0000313" key="2">
    <source>
        <dbReference type="Proteomes" id="UP000323426"/>
    </source>
</evidence>